<dbReference type="InterPro" id="IPR057727">
    <property type="entry name" value="WCX_dom"/>
</dbReference>
<name>A0ABS7S3G1_9MICO</name>
<dbReference type="InterPro" id="IPR013196">
    <property type="entry name" value="HTH_11"/>
</dbReference>
<reference evidence="5 6" key="1">
    <citation type="submission" date="2021-04" db="EMBL/GenBank/DDBJ databases">
        <title>Ruania sp. nov., isolated from sandy soil of mangrove forest.</title>
        <authorList>
            <person name="Ge X."/>
            <person name="Huang R."/>
            <person name="Liu W."/>
        </authorList>
    </citation>
    <scope>NUCLEOTIDE SEQUENCE [LARGE SCALE GENOMIC DNA]</scope>
    <source>
        <strain evidence="5 6">N2-46</strain>
    </source>
</reference>
<dbReference type="Proteomes" id="UP000826651">
    <property type="component" value="Unassembled WGS sequence"/>
</dbReference>
<dbReference type="InterPro" id="IPR026881">
    <property type="entry name" value="WYL_dom"/>
</dbReference>
<protein>
    <submittedName>
        <fullName evidence="5">WYL domain-containing protein</fullName>
    </submittedName>
</protein>
<evidence type="ECO:0000256" key="2">
    <source>
        <dbReference type="ARBA" id="ARBA00023125"/>
    </source>
</evidence>
<keyword evidence="1" id="KW-0805">Transcription regulation</keyword>
<evidence type="ECO:0000256" key="1">
    <source>
        <dbReference type="ARBA" id="ARBA00023015"/>
    </source>
</evidence>
<proteinExistence type="predicted"/>
<dbReference type="Pfam" id="PF25583">
    <property type="entry name" value="WCX"/>
    <property type="match status" value="1"/>
</dbReference>
<organism evidence="5 6">
    <name type="scientific">Occultella gossypii</name>
    <dbReference type="NCBI Taxonomy" id="2800820"/>
    <lineage>
        <taxon>Bacteria</taxon>
        <taxon>Bacillati</taxon>
        <taxon>Actinomycetota</taxon>
        <taxon>Actinomycetes</taxon>
        <taxon>Micrococcales</taxon>
        <taxon>Ruaniaceae</taxon>
        <taxon>Occultella</taxon>
    </lineage>
</organism>
<keyword evidence="6" id="KW-1185">Reference proteome</keyword>
<keyword evidence="3" id="KW-0804">Transcription</keyword>
<dbReference type="SUPFAM" id="SSF46785">
    <property type="entry name" value="Winged helix' DNA-binding domain"/>
    <property type="match status" value="1"/>
</dbReference>
<dbReference type="PANTHER" id="PTHR34580:SF3">
    <property type="entry name" value="PROTEIN PAFB"/>
    <property type="match status" value="1"/>
</dbReference>
<dbReference type="InterPro" id="IPR018356">
    <property type="entry name" value="Tscrpt_reg_HTH_DeoR_CS"/>
</dbReference>
<dbReference type="PROSITE" id="PS51000">
    <property type="entry name" value="HTH_DEOR_2"/>
    <property type="match status" value="1"/>
</dbReference>
<dbReference type="Pfam" id="PF08279">
    <property type="entry name" value="HTH_11"/>
    <property type="match status" value="1"/>
</dbReference>
<evidence type="ECO:0000256" key="3">
    <source>
        <dbReference type="ARBA" id="ARBA00023163"/>
    </source>
</evidence>
<dbReference type="InterPro" id="IPR001034">
    <property type="entry name" value="DeoR_HTH"/>
</dbReference>
<evidence type="ECO:0000313" key="6">
    <source>
        <dbReference type="Proteomes" id="UP000826651"/>
    </source>
</evidence>
<comment type="caution">
    <text evidence="5">The sequence shown here is derived from an EMBL/GenBank/DDBJ whole genome shotgun (WGS) entry which is preliminary data.</text>
</comment>
<dbReference type="EMBL" id="JAGSHT010000002">
    <property type="protein sequence ID" value="MBZ2194868.1"/>
    <property type="molecule type" value="Genomic_DNA"/>
</dbReference>
<dbReference type="InterPro" id="IPR051534">
    <property type="entry name" value="CBASS_pafABC_assoc_protein"/>
</dbReference>
<feature type="domain" description="HTH deoR-type" evidence="4">
    <location>
        <begin position="4"/>
        <end position="63"/>
    </location>
</feature>
<sequence>MISTSARLLRLLSLLHAHRTWSSKDLSERLGVSTRTVRADIEALRELGYPVGAVPGPGGGYRLVAGTKLPPLLLDDEEAVAVAVGLRSAATGAVGGIEETSLQALAKLEQVLPGRLRHRVATFAEAVVPIPTAEPTVAVDVLTAIASAAREHQRLRFDYTDHRGAITRRDVEPLRLVHTASRWYLVAWDIERHDWRTFRADRLEPKIPVGPRFAPREPPATDLAAYVSERTGTAVWGVQARILLHAPAATVAERINPTMGSLTPIDDEHCEFRTGGSSLAVLASYLGLLGVDFEVITPAALVEHVRALGARYQRAADAAG</sequence>
<evidence type="ECO:0000313" key="5">
    <source>
        <dbReference type="EMBL" id="MBZ2194868.1"/>
    </source>
</evidence>
<dbReference type="InterPro" id="IPR036390">
    <property type="entry name" value="WH_DNA-bd_sf"/>
</dbReference>
<accession>A0ABS7S3G1</accession>
<dbReference type="InterPro" id="IPR036388">
    <property type="entry name" value="WH-like_DNA-bd_sf"/>
</dbReference>
<dbReference type="PROSITE" id="PS52050">
    <property type="entry name" value="WYL"/>
    <property type="match status" value="1"/>
</dbReference>
<keyword evidence="2" id="KW-0238">DNA-binding</keyword>
<dbReference type="RefSeq" id="WP_223402202.1">
    <property type="nucleotide sequence ID" value="NZ_JAGSHT010000002.1"/>
</dbReference>
<gene>
    <name evidence="5" type="ORF">KCQ71_01785</name>
</gene>
<dbReference type="Gene3D" id="1.10.10.10">
    <property type="entry name" value="Winged helix-like DNA-binding domain superfamily/Winged helix DNA-binding domain"/>
    <property type="match status" value="1"/>
</dbReference>
<evidence type="ECO:0000259" key="4">
    <source>
        <dbReference type="PROSITE" id="PS51000"/>
    </source>
</evidence>
<dbReference type="PANTHER" id="PTHR34580">
    <property type="match status" value="1"/>
</dbReference>
<dbReference type="PROSITE" id="PS00894">
    <property type="entry name" value="HTH_DEOR_1"/>
    <property type="match status" value="1"/>
</dbReference>
<dbReference type="Pfam" id="PF13280">
    <property type="entry name" value="WYL"/>
    <property type="match status" value="1"/>
</dbReference>